<feature type="transmembrane region" description="Helical" evidence="7">
    <location>
        <begin position="372"/>
        <end position="392"/>
    </location>
</feature>
<feature type="compositionally biased region" description="Basic residues" evidence="6">
    <location>
        <begin position="1"/>
        <end position="11"/>
    </location>
</feature>
<dbReference type="PANTHER" id="PTHR21229:SF2">
    <property type="entry name" value="RE59932P"/>
    <property type="match status" value="1"/>
</dbReference>
<name>A0A7S0UHF2_9STRA</name>
<feature type="transmembrane region" description="Helical" evidence="7">
    <location>
        <begin position="173"/>
        <end position="197"/>
    </location>
</feature>
<feature type="domain" description="GOST seven transmembrane" evidence="8">
    <location>
        <begin position="170"/>
        <end position="306"/>
    </location>
</feature>
<evidence type="ECO:0000256" key="5">
    <source>
        <dbReference type="ARBA" id="ARBA00023136"/>
    </source>
</evidence>
<keyword evidence="2 7" id="KW-0812">Transmembrane</keyword>
<feature type="transmembrane region" description="Helical" evidence="7">
    <location>
        <begin position="404"/>
        <end position="421"/>
    </location>
</feature>
<feature type="transmembrane region" description="Helical" evidence="7">
    <location>
        <begin position="247"/>
        <end position="266"/>
    </location>
</feature>
<gene>
    <name evidence="9" type="ORF">PDEL1432_LOCUS2139</name>
</gene>
<evidence type="ECO:0000313" key="9">
    <source>
        <dbReference type="EMBL" id="CAD8762099.1"/>
    </source>
</evidence>
<evidence type="ECO:0000256" key="1">
    <source>
        <dbReference type="ARBA" id="ARBA00004141"/>
    </source>
</evidence>
<keyword evidence="3" id="KW-0732">Signal</keyword>
<feature type="region of interest" description="Disordered" evidence="6">
    <location>
        <begin position="1"/>
        <end position="22"/>
    </location>
</feature>
<reference evidence="9" key="1">
    <citation type="submission" date="2021-01" db="EMBL/GenBank/DDBJ databases">
        <authorList>
            <person name="Corre E."/>
            <person name="Pelletier E."/>
            <person name="Niang G."/>
            <person name="Scheremetjew M."/>
            <person name="Finn R."/>
            <person name="Kale V."/>
            <person name="Holt S."/>
            <person name="Cochrane G."/>
            <person name="Meng A."/>
            <person name="Brown T."/>
            <person name="Cohen L."/>
        </authorList>
    </citation>
    <scope>NUCLEOTIDE SEQUENCE</scope>
    <source>
        <strain evidence="9">UNC1205</strain>
    </source>
</reference>
<feature type="transmembrane region" description="Helical" evidence="7">
    <location>
        <begin position="209"/>
        <end position="235"/>
    </location>
</feature>
<feature type="compositionally biased region" description="Acidic residues" evidence="6">
    <location>
        <begin position="331"/>
        <end position="353"/>
    </location>
</feature>
<dbReference type="GO" id="GO:0016020">
    <property type="term" value="C:membrane"/>
    <property type="evidence" value="ECO:0007669"/>
    <property type="project" value="UniProtKB-SubCell"/>
</dbReference>
<keyword evidence="5 7" id="KW-0472">Membrane</keyword>
<feature type="transmembrane region" description="Helical" evidence="7">
    <location>
        <begin position="114"/>
        <end position="133"/>
    </location>
</feature>
<proteinExistence type="predicted"/>
<sequence length="456" mass="53007">MNRRRGRRRRRAEASGKQGTGEVTDSVVRDGIFLDMLNTKLWRPRHAYASYDFQPGEEGFYFLMYQVCYKSDDELENGANDKLFDIHTRFELDFHSSNMDRFGRLSYLSRGEMNLPWLFLGFSVMYAVCIYIWHFNIKLIKEGKQGYFDIEGEEGPPTLPGQPEAPSPTIYPIHYLMGVLLTLKFCTLLFEAIRYHFLRVRGHAEFFSFVYYTFAFIKGMSLFTVILLIGSGWSFVKPFLTESEKKMILAVLVLQVINNIAIVFLTQETEGEIAFDNWTAVLHLVDIICCCAVLMPIIWQVNQLEKNMENNEHKGDEGKEEEAFINDQFDDEDNHIPENEFEDIPTGDDDSESDAPIPDARMAAKLKMFRSFYMIVIAYIYMTRIVVYLFSASLNYKHTWVTDFVLELTTVVFYCSVGYMFRPMIENPYLHVPKKPKKKAAVEMRRIDPSTKTALD</sequence>
<keyword evidence="4 7" id="KW-1133">Transmembrane helix</keyword>
<evidence type="ECO:0000256" key="3">
    <source>
        <dbReference type="ARBA" id="ARBA00022729"/>
    </source>
</evidence>
<organism evidence="9">
    <name type="scientific">Pseudo-nitzschia delicatissima</name>
    <dbReference type="NCBI Taxonomy" id="44447"/>
    <lineage>
        <taxon>Eukaryota</taxon>
        <taxon>Sar</taxon>
        <taxon>Stramenopiles</taxon>
        <taxon>Ochrophyta</taxon>
        <taxon>Bacillariophyta</taxon>
        <taxon>Bacillariophyceae</taxon>
        <taxon>Bacillariophycidae</taxon>
        <taxon>Bacillariales</taxon>
        <taxon>Bacillariaceae</taxon>
        <taxon>Pseudo-nitzschia</taxon>
    </lineage>
</organism>
<evidence type="ECO:0000256" key="2">
    <source>
        <dbReference type="ARBA" id="ARBA00022692"/>
    </source>
</evidence>
<evidence type="ECO:0000256" key="7">
    <source>
        <dbReference type="SAM" id="Phobius"/>
    </source>
</evidence>
<evidence type="ECO:0000256" key="4">
    <source>
        <dbReference type="ARBA" id="ARBA00022989"/>
    </source>
</evidence>
<evidence type="ECO:0000259" key="8">
    <source>
        <dbReference type="Pfam" id="PF06814"/>
    </source>
</evidence>
<feature type="region of interest" description="Disordered" evidence="6">
    <location>
        <begin position="331"/>
        <end position="356"/>
    </location>
</feature>
<dbReference type="Pfam" id="PF06814">
    <property type="entry name" value="GOST_TM"/>
    <property type="match status" value="1"/>
</dbReference>
<protein>
    <recommendedName>
        <fullName evidence="8">GOST seven transmembrane domain-containing protein</fullName>
    </recommendedName>
</protein>
<dbReference type="PANTHER" id="PTHR21229">
    <property type="entry name" value="LUNG SEVEN TRANSMEMBRANE RECEPTOR"/>
    <property type="match status" value="1"/>
</dbReference>
<evidence type="ECO:0000256" key="6">
    <source>
        <dbReference type="SAM" id="MobiDB-lite"/>
    </source>
</evidence>
<feature type="transmembrane region" description="Helical" evidence="7">
    <location>
        <begin position="278"/>
        <end position="299"/>
    </location>
</feature>
<comment type="subcellular location">
    <subcellularLocation>
        <location evidence="1">Membrane</location>
        <topology evidence="1">Multi-pass membrane protein</topology>
    </subcellularLocation>
</comment>
<dbReference type="InterPro" id="IPR009637">
    <property type="entry name" value="GPR107/GPR108-like"/>
</dbReference>
<dbReference type="AlphaFoldDB" id="A0A7S0UHF2"/>
<dbReference type="GO" id="GO:0005794">
    <property type="term" value="C:Golgi apparatus"/>
    <property type="evidence" value="ECO:0007669"/>
    <property type="project" value="TreeGrafter"/>
</dbReference>
<accession>A0A7S0UHF2</accession>
<dbReference type="EMBL" id="HBFL01003020">
    <property type="protein sequence ID" value="CAD8762099.1"/>
    <property type="molecule type" value="Transcribed_RNA"/>
</dbReference>
<dbReference type="InterPro" id="IPR053937">
    <property type="entry name" value="GOST_TM"/>
</dbReference>